<dbReference type="SUPFAM" id="SSF52047">
    <property type="entry name" value="RNI-like"/>
    <property type="match status" value="1"/>
</dbReference>
<dbReference type="PANTHER" id="PTHR31900:SF34">
    <property type="entry name" value="EMB|CAB62440.1-RELATED"/>
    <property type="match status" value="1"/>
</dbReference>
<proteinExistence type="predicted"/>
<comment type="caution">
    <text evidence="3">The sequence shown here is derived from an EMBL/GenBank/DDBJ whole genome shotgun (WGS) entry which is preliminary data.</text>
</comment>
<evidence type="ECO:0000313" key="3">
    <source>
        <dbReference type="EMBL" id="KAI3935642.1"/>
    </source>
</evidence>
<gene>
    <name evidence="3" type="ORF">MKW98_022650</name>
</gene>
<feature type="region of interest" description="Disordered" evidence="1">
    <location>
        <begin position="1"/>
        <end position="23"/>
    </location>
</feature>
<accession>A0AAD4T420</accession>
<feature type="compositionally biased region" description="Polar residues" evidence="1">
    <location>
        <begin position="1"/>
        <end position="10"/>
    </location>
</feature>
<dbReference type="Pfam" id="PF24758">
    <property type="entry name" value="LRR_At5g56370"/>
    <property type="match status" value="1"/>
</dbReference>
<name>A0AAD4T420_9MAGN</name>
<dbReference type="EMBL" id="JAJJMB010006234">
    <property type="protein sequence ID" value="KAI3935642.1"/>
    <property type="molecule type" value="Genomic_DNA"/>
</dbReference>
<feature type="domain" description="F-box/LRR-repeat protein 15/At3g58940/PEG3-like LRR" evidence="2">
    <location>
        <begin position="213"/>
        <end position="320"/>
    </location>
</feature>
<sequence>MEMDEANNNKIGKETPIDEQDNIDNVVVNLTGEEEISHNDDSLNDSEDTWNLNPKVVLNSSTSLQSNLDGDGNWVSFSQAIPSPCCNQMERLSISSANTSIPPPNIRASEEMFDDLLQTTPPIHEFSGLGTNADNEGKVFDDFPESEDEPHFEFMENSKLQFSSNDQSLRCAGLGQGSKSVAEKDIQTFKLKWITVGNLPSDLEFKYNVSRHVATWIMAVVKHNVQELNLTMFLRGMIKFPDCLFTCKSLTKFRFYGFGRDLIAFDRYLALKGVSIGDENLTSKLFSSCPVLESLVLTECSIKFDFSSLSLKHFQLDNCDDVFICSKSPSLICKDYMSQDYSLENLSSLVTADIGMKVSDDYTLEKLKTISELTTEHTWLRYPLISNRFLNNRADKVK</sequence>
<reference evidence="3" key="1">
    <citation type="submission" date="2022-04" db="EMBL/GenBank/DDBJ databases">
        <title>A functionally conserved STORR gene fusion in Papaver species that diverged 16.8 million years ago.</title>
        <authorList>
            <person name="Catania T."/>
        </authorList>
    </citation>
    <scope>NUCLEOTIDE SEQUENCE</scope>
    <source>
        <strain evidence="3">S-188037</strain>
    </source>
</reference>
<keyword evidence="4" id="KW-1185">Reference proteome</keyword>
<dbReference type="InterPro" id="IPR055411">
    <property type="entry name" value="LRR_FXL15/At3g58940/PEG3-like"/>
</dbReference>
<dbReference type="AlphaFoldDB" id="A0AAD4T420"/>
<protein>
    <recommendedName>
        <fullName evidence="2">F-box/LRR-repeat protein 15/At3g58940/PEG3-like LRR domain-containing protein</fullName>
    </recommendedName>
</protein>
<evidence type="ECO:0000313" key="4">
    <source>
        <dbReference type="Proteomes" id="UP001202328"/>
    </source>
</evidence>
<dbReference type="PANTHER" id="PTHR31900">
    <property type="entry name" value="F-BOX/RNI SUPERFAMILY PROTEIN-RELATED"/>
    <property type="match status" value="1"/>
</dbReference>
<dbReference type="InterPro" id="IPR050232">
    <property type="entry name" value="FBL13/AtMIF1-like"/>
</dbReference>
<evidence type="ECO:0000259" key="2">
    <source>
        <dbReference type="Pfam" id="PF24758"/>
    </source>
</evidence>
<dbReference type="Proteomes" id="UP001202328">
    <property type="component" value="Unassembled WGS sequence"/>
</dbReference>
<evidence type="ECO:0000256" key="1">
    <source>
        <dbReference type="SAM" id="MobiDB-lite"/>
    </source>
</evidence>
<organism evidence="3 4">
    <name type="scientific">Papaver atlanticum</name>
    <dbReference type="NCBI Taxonomy" id="357466"/>
    <lineage>
        <taxon>Eukaryota</taxon>
        <taxon>Viridiplantae</taxon>
        <taxon>Streptophyta</taxon>
        <taxon>Embryophyta</taxon>
        <taxon>Tracheophyta</taxon>
        <taxon>Spermatophyta</taxon>
        <taxon>Magnoliopsida</taxon>
        <taxon>Ranunculales</taxon>
        <taxon>Papaveraceae</taxon>
        <taxon>Papaveroideae</taxon>
        <taxon>Papaver</taxon>
    </lineage>
</organism>